<feature type="domain" description="DUF4277" evidence="2">
    <location>
        <begin position="7"/>
        <end position="113"/>
    </location>
</feature>
<dbReference type="Pfam" id="PF14104">
    <property type="entry name" value="DUF4277"/>
    <property type="match status" value="1"/>
</dbReference>
<dbReference type="GO" id="GO:0004803">
    <property type="term" value="F:transposase activity"/>
    <property type="evidence" value="ECO:0007669"/>
    <property type="project" value="InterPro"/>
</dbReference>
<comment type="caution">
    <text evidence="3">The sequence shown here is derived from an EMBL/GenBank/DDBJ whole genome shotgun (WGS) entry which is preliminary data.</text>
</comment>
<dbReference type="EMBL" id="JACDQQ010000093">
    <property type="protein sequence ID" value="MBA0083536.1"/>
    <property type="molecule type" value="Genomic_DNA"/>
</dbReference>
<reference evidence="3" key="1">
    <citation type="submission" date="2020-06" db="EMBL/GenBank/DDBJ databases">
        <title>Legume-microbial interactions unlock mineral nutrients during tropical forest succession.</title>
        <authorList>
            <person name="Epihov D.Z."/>
        </authorList>
    </citation>
    <scope>NUCLEOTIDE SEQUENCE [LARGE SCALE GENOMIC DNA]</scope>
    <source>
        <strain evidence="3">Pan2503</strain>
    </source>
</reference>
<accession>A0A7V8SV72</accession>
<organism evidence="3 4">
    <name type="scientific">Candidatus Acidiferrum panamense</name>
    <dbReference type="NCBI Taxonomy" id="2741543"/>
    <lineage>
        <taxon>Bacteria</taxon>
        <taxon>Pseudomonadati</taxon>
        <taxon>Acidobacteriota</taxon>
        <taxon>Terriglobia</taxon>
        <taxon>Candidatus Acidiferrales</taxon>
        <taxon>Candidatus Acidiferrum</taxon>
    </lineage>
</organism>
<dbReference type="InterPro" id="IPR025457">
    <property type="entry name" value="DUF4277"/>
</dbReference>
<protein>
    <submittedName>
        <fullName evidence="3">IS1634 family transposase</fullName>
    </submittedName>
</protein>
<gene>
    <name evidence="3" type="ORF">HRJ53_00930</name>
</gene>
<evidence type="ECO:0000313" key="4">
    <source>
        <dbReference type="Proteomes" id="UP000567293"/>
    </source>
</evidence>
<dbReference type="PANTHER" id="PTHR34614:SF2">
    <property type="entry name" value="TRANSPOSASE IS4-LIKE DOMAIN-CONTAINING PROTEIN"/>
    <property type="match status" value="1"/>
</dbReference>
<evidence type="ECO:0000259" key="2">
    <source>
        <dbReference type="Pfam" id="PF14104"/>
    </source>
</evidence>
<proteinExistence type="predicted"/>
<name>A0A7V8SV72_9BACT</name>
<keyword evidence="4" id="KW-1185">Reference proteome</keyword>
<evidence type="ECO:0000313" key="3">
    <source>
        <dbReference type="EMBL" id="MBA0083536.1"/>
    </source>
</evidence>
<dbReference type="GO" id="GO:0006313">
    <property type="term" value="P:DNA transposition"/>
    <property type="evidence" value="ECO:0007669"/>
    <property type="project" value="InterPro"/>
</dbReference>
<feature type="domain" description="Transposase IS4-like" evidence="1">
    <location>
        <begin position="149"/>
        <end position="482"/>
    </location>
</feature>
<dbReference type="InterPro" id="IPR047654">
    <property type="entry name" value="IS1634_transpos"/>
</dbReference>
<dbReference type="Pfam" id="PF01609">
    <property type="entry name" value="DDE_Tnp_1"/>
    <property type="match status" value="1"/>
</dbReference>
<dbReference type="PANTHER" id="PTHR34614">
    <property type="match status" value="1"/>
</dbReference>
<dbReference type="NCBIfam" id="NF033559">
    <property type="entry name" value="transpos_IS1634"/>
    <property type="match status" value="1"/>
</dbReference>
<evidence type="ECO:0000259" key="1">
    <source>
        <dbReference type="Pfam" id="PF01609"/>
    </source>
</evidence>
<dbReference type="Proteomes" id="UP000567293">
    <property type="component" value="Unassembled WGS sequence"/>
</dbReference>
<dbReference type="InterPro" id="IPR002559">
    <property type="entry name" value="Transposase_11"/>
</dbReference>
<dbReference type="GO" id="GO:0003677">
    <property type="term" value="F:DNA binding"/>
    <property type="evidence" value="ECO:0007669"/>
    <property type="project" value="InterPro"/>
</dbReference>
<dbReference type="AlphaFoldDB" id="A0A7V8SV72"/>
<sequence>MAVSVQEIRPIAHLPLVLGVLRRLEVATIIENLIAPHPQHVLATGRGVEALVLAILDGDHALYKVGQRLEERGMVALLQPGLTGAALHDYRFGHILDALFAANLNKIFSTIALKALEVYAMPAPWLHQDTTTIALYGAYAEDPKTPRAPRPAYGHSKDGRDDLKQVLLSLGVSGDGGIPLRLGVRDGNRSDSVETPVAIEECLALGLDGVRGIVADSKAYSRRTLGLCLERGVGIVTLVPRTCAVRQELEAWGGQQPALPLLIEKPGRTKDEAPRRWHGQSMVRQVEVEYSGGRVAQEPVRFVVVHSSQLAQQQTQTSAAGQAKEADVVADHVRQVQARWFACEADAEAAIAEYEHRGPGRRGRRPQSWRYHAVRYRVVADTRRTRRVHRGRPAKTEPPPMEAGYRLVVEAERMSQPEEDNGWTVLATTLSAAACPDAEVLQAYQEQHTSVEPGFRWIKNPAAISPVWLEKPERIAALAMLTVVGLLVSSIIQRQVRLYLQTHAQQLPGNKGMTATPTAAVMLALFAHVTLIQFEVADQQIAQIYGVQPHHLLICDALGLDHAWYEAPSAHKIDQFSQSP</sequence>